<protein>
    <submittedName>
        <fullName evidence="2">DUF2815 family protein</fullName>
    </submittedName>
</protein>
<reference evidence="2 3" key="1">
    <citation type="submission" date="2023-05" db="EMBL/GenBank/DDBJ databases">
        <title>Sedimentitalea sp. nov. JM2-8.</title>
        <authorList>
            <person name="Huang J."/>
        </authorList>
    </citation>
    <scope>NUCLEOTIDE SEQUENCE [LARGE SCALE GENOMIC DNA]</scope>
    <source>
        <strain evidence="2 3">JM2-8</strain>
    </source>
</reference>
<evidence type="ECO:0000313" key="3">
    <source>
        <dbReference type="Proteomes" id="UP001227126"/>
    </source>
</evidence>
<dbReference type="InterPro" id="IPR012340">
    <property type="entry name" value="NA-bd_OB-fold"/>
</dbReference>
<name>A0ABT7FJ46_9RHOB</name>
<accession>A0ABT7FJ46</accession>
<dbReference type="Gene3D" id="2.40.50.140">
    <property type="entry name" value="Nucleic acid-binding proteins"/>
    <property type="match status" value="1"/>
</dbReference>
<dbReference type="EMBL" id="JASNJE010000031">
    <property type="protein sequence ID" value="MDK3075160.1"/>
    <property type="molecule type" value="Genomic_DNA"/>
</dbReference>
<feature type="compositionally biased region" description="Low complexity" evidence="1">
    <location>
        <begin position="205"/>
        <end position="214"/>
    </location>
</feature>
<keyword evidence="3" id="KW-1185">Reference proteome</keyword>
<dbReference type="RefSeq" id="WP_284487091.1">
    <property type="nucleotide sequence ID" value="NZ_JASNJE010000031.1"/>
</dbReference>
<proteinExistence type="predicted"/>
<feature type="region of interest" description="Disordered" evidence="1">
    <location>
        <begin position="205"/>
        <end position="269"/>
    </location>
</feature>
<organism evidence="2 3">
    <name type="scientific">Sedimentitalea xiamensis</name>
    <dbReference type="NCBI Taxonomy" id="3050037"/>
    <lineage>
        <taxon>Bacteria</taxon>
        <taxon>Pseudomonadati</taxon>
        <taxon>Pseudomonadota</taxon>
        <taxon>Alphaproteobacteria</taxon>
        <taxon>Rhodobacterales</taxon>
        <taxon>Paracoccaceae</taxon>
        <taxon>Sedimentitalea</taxon>
    </lineage>
</organism>
<sequence length="269" mass="28229">MATKLDGQFTPGGRLVMGSLTERDEKDYDGNVIPDDKRRYFFGVAVPKDTPGVAELINSIWQVAATDYAQVPLVMNQINQGLAAKDFAWKIQDGDIQTYDKKTGQPRDIPDYLKGCYIFKFSTQFEVDACDLNGNQINRADIKRGDYVDVMFNCMVNGKMDDTAGVYMNPVAIRRLGYGDPIATGISASQAFAGRAAAAMGTQMPTAAGATPPATGGGGMPGNPAPAQTPTASAGGGMPGAAPAAQTSSHSNVQPHTGILNGPAGMPGM</sequence>
<evidence type="ECO:0000313" key="2">
    <source>
        <dbReference type="EMBL" id="MDK3075160.1"/>
    </source>
</evidence>
<gene>
    <name evidence="2" type="ORF">QO034_18895</name>
</gene>
<comment type="caution">
    <text evidence="2">The sequence shown here is derived from an EMBL/GenBank/DDBJ whole genome shotgun (WGS) entry which is preliminary data.</text>
</comment>
<dbReference type="Proteomes" id="UP001227126">
    <property type="component" value="Unassembled WGS sequence"/>
</dbReference>
<evidence type="ECO:0000256" key="1">
    <source>
        <dbReference type="SAM" id="MobiDB-lite"/>
    </source>
</evidence>